<organism evidence="18 19">
    <name type="scientific">Naja naja</name>
    <name type="common">Indian cobra</name>
    <dbReference type="NCBI Taxonomy" id="35670"/>
    <lineage>
        <taxon>Eukaryota</taxon>
        <taxon>Metazoa</taxon>
        <taxon>Chordata</taxon>
        <taxon>Craniata</taxon>
        <taxon>Vertebrata</taxon>
        <taxon>Euteleostomi</taxon>
        <taxon>Lepidosauria</taxon>
        <taxon>Squamata</taxon>
        <taxon>Bifurcata</taxon>
        <taxon>Unidentata</taxon>
        <taxon>Episquamata</taxon>
        <taxon>Toxicofera</taxon>
        <taxon>Serpentes</taxon>
        <taxon>Colubroidea</taxon>
        <taxon>Elapidae</taxon>
        <taxon>Elapinae</taxon>
        <taxon>Naja</taxon>
    </lineage>
</organism>
<evidence type="ECO:0000256" key="5">
    <source>
        <dbReference type="ARBA" id="ARBA00022525"/>
    </source>
</evidence>
<evidence type="ECO:0000256" key="13">
    <source>
        <dbReference type="PIRNR" id="PIRNR038193"/>
    </source>
</evidence>
<dbReference type="InterPro" id="IPR013785">
    <property type="entry name" value="Aldolase_TIM"/>
</dbReference>
<dbReference type="GeneTree" id="ENSGT01020000230364"/>
<keyword evidence="6" id="KW-0245">EGF-like domain</keyword>
<keyword evidence="10" id="KW-0325">Glycoprotein</keyword>
<keyword evidence="7" id="KW-0732">Signal</keyword>
<keyword evidence="5" id="KW-0964">Secreted</keyword>
<dbReference type="InterPro" id="IPR018155">
    <property type="entry name" value="Hyaluronidase"/>
</dbReference>
<evidence type="ECO:0000256" key="3">
    <source>
        <dbReference type="ARBA" id="ARBA00008871"/>
    </source>
</evidence>
<evidence type="ECO:0000256" key="14">
    <source>
        <dbReference type="PIRSR" id="PIRSR038193-1"/>
    </source>
</evidence>
<dbReference type="PRINTS" id="PR00846">
    <property type="entry name" value="GLHYDRLASE56"/>
</dbReference>
<feature type="disulfide bond" evidence="16">
    <location>
        <begin position="448"/>
        <end position="457"/>
    </location>
</feature>
<comment type="function">
    <text evidence="12">Snake venom endo-hyaluronidase that degrades hyaluronan to smaller oligosaccharide fragments. In venom, it is not toxic by itself, but increases the diffusion of other venom proteins by degrading the extracellular matrix. In addition, it displays antiedematogenic activity.</text>
</comment>
<dbReference type="PIRSF" id="PIRSF038193">
    <property type="entry name" value="Hyaluronidase"/>
    <property type="match status" value="1"/>
</dbReference>
<dbReference type="OMA" id="VYCEIPQ"/>
<evidence type="ECO:0000256" key="17">
    <source>
        <dbReference type="RuleBase" id="RU610713"/>
    </source>
</evidence>
<comment type="catalytic activity">
    <reaction evidence="1 17">
        <text>Random hydrolysis of (1-&gt;4)-linkages between N-acetyl-beta-D-glucosamine and D-glucuronate residues in hyaluronate.</text>
        <dbReference type="EC" id="3.2.1.35"/>
    </reaction>
</comment>
<keyword evidence="8 17" id="KW-0378">Hydrolase</keyword>
<evidence type="ECO:0000256" key="1">
    <source>
        <dbReference type="ARBA" id="ARBA00000251"/>
    </source>
</evidence>
<feature type="disulfide bond" evidence="16">
    <location>
        <begin position="389"/>
        <end position="446"/>
    </location>
</feature>
<dbReference type="GO" id="GO:0005975">
    <property type="term" value="P:carbohydrate metabolic process"/>
    <property type="evidence" value="ECO:0007669"/>
    <property type="project" value="UniProtKB-UniRule"/>
</dbReference>
<evidence type="ECO:0000256" key="9">
    <source>
        <dbReference type="ARBA" id="ARBA00023157"/>
    </source>
</evidence>
<dbReference type="EC" id="3.2.1.35" evidence="17"/>
<dbReference type="FunFam" id="3.20.20.70:FF:000065">
    <property type="entry name" value="Hyaluronidase"/>
    <property type="match status" value="1"/>
</dbReference>
<feature type="active site" description="Proton donor" evidence="14">
    <location>
        <position position="154"/>
    </location>
</feature>
<evidence type="ECO:0000256" key="15">
    <source>
        <dbReference type="PIRSR" id="PIRSR038193-2"/>
    </source>
</evidence>
<name>A0A8C6VRG8_NAJNA</name>
<evidence type="ECO:0000256" key="11">
    <source>
        <dbReference type="ARBA" id="ARBA00023295"/>
    </source>
</evidence>
<dbReference type="Ensembl" id="ENSNNAT00000009056.1">
    <property type="protein sequence ID" value="ENSNNAP00000008637.1"/>
    <property type="gene ID" value="ENSNNAG00000005815.1"/>
</dbReference>
<dbReference type="OrthoDB" id="5796153at2759"/>
<dbReference type="GO" id="GO:0030214">
    <property type="term" value="P:hyaluronan catabolic process"/>
    <property type="evidence" value="ECO:0007669"/>
    <property type="project" value="TreeGrafter"/>
</dbReference>
<evidence type="ECO:0000313" key="19">
    <source>
        <dbReference type="Proteomes" id="UP000694559"/>
    </source>
</evidence>
<evidence type="ECO:0000256" key="7">
    <source>
        <dbReference type="ARBA" id="ARBA00022729"/>
    </source>
</evidence>
<reference evidence="18" key="2">
    <citation type="submission" date="2025-09" db="UniProtKB">
        <authorList>
            <consortium name="Ensembl"/>
        </authorList>
    </citation>
    <scope>IDENTIFICATION</scope>
</reference>
<evidence type="ECO:0000256" key="6">
    <source>
        <dbReference type="ARBA" id="ARBA00022536"/>
    </source>
</evidence>
<evidence type="ECO:0000256" key="16">
    <source>
        <dbReference type="PIRSR" id="PIRSR038193-3"/>
    </source>
</evidence>
<comment type="subcellular location">
    <subcellularLocation>
        <location evidence="2">Secreted</location>
    </subcellularLocation>
</comment>
<evidence type="ECO:0000256" key="10">
    <source>
        <dbReference type="ARBA" id="ARBA00023180"/>
    </source>
</evidence>
<feature type="disulfide bond" evidence="16">
    <location>
        <begin position="66"/>
        <end position="359"/>
    </location>
</feature>
<evidence type="ECO:0000313" key="18">
    <source>
        <dbReference type="Ensembl" id="ENSNNAP00000008637.1"/>
    </source>
</evidence>
<dbReference type="Proteomes" id="UP000694559">
    <property type="component" value="Unplaced"/>
</dbReference>
<dbReference type="AlphaFoldDB" id="A0A8C6VRG8"/>
<comment type="subunit">
    <text evidence="4">Monomer.</text>
</comment>
<dbReference type="Gene3D" id="3.20.20.70">
    <property type="entry name" value="Aldolase class I"/>
    <property type="match status" value="1"/>
</dbReference>
<reference evidence="18" key="1">
    <citation type="submission" date="2025-08" db="UniProtKB">
        <authorList>
            <consortium name="Ensembl"/>
        </authorList>
    </citation>
    <scope>IDENTIFICATION</scope>
</reference>
<feature type="disulfide bond" evidence="16">
    <location>
        <begin position="384"/>
        <end position="395"/>
    </location>
</feature>
<protein>
    <recommendedName>
        <fullName evidence="17">Hyaluronidase</fullName>
        <ecNumber evidence="17">3.2.1.35</ecNumber>
    </recommendedName>
</protein>
<keyword evidence="9 16" id="KW-1015">Disulfide bond</keyword>
<dbReference type="Pfam" id="PF01630">
    <property type="entry name" value="Glyco_hydro_56"/>
    <property type="match status" value="1"/>
</dbReference>
<comment type="similarity">
    <text evidence="3 13 17">Belongs to the glycosyl hydrolase 56 family.</text>
</comment>
<feature type="glycosylation site" description="N-linked (GlcNAc...) asparagine" evidence="15">
    <location>
        <position position="376"/>
    </location>
</feature>
<dbReference type="PANTHER" id="PTHR11769:SF9">
    <property type="entry name" value="HYALURONIDASE"/>
    <property type="match status" value="1"/>
</dbReference>
<keyword evidence="11 17" id="KW-0326">Glycosidase</keyword>
<accession>A0A8C6VRG8</accession>
<dbReference type="GO" id="GO:0005576">
    <property type="term" value="C:extracellular region"/>
    <property type="evidence" value="ECO:0007669"/>
    <property type="project" value="UniProtKB-SubCell"/>
</dbReference>
<evidence type="ECO:0000256" key="8">
    <source>
        <dbReference type="ARBA" id="ARBA00022801"/>
    </source>
</evidence>
<dbReference type="InterPro" id="IPR017853">
    <property type="entry name" value="GH"/>
</dbReference>
<keyword evidence="19" id="KW-1185">Reference proteome</keyword>
<evidence type="ECO:0000256" key="4">
    <source>
        <dbReference type="ARBA" id="ARBA00011245"/>
    </source>
</evidence>
<sequence length="468" mass="54797">MMERPQFLKELKVSEKLHIMCHLWIKCLATWILLKRFNGVHVMQARAPMYPNEPFLVFWNAPTTQCQLRYKVDLDLKTFHIVPNAKESLSGSAVTIFYPTQLGVYPHIDDHGHFVHGIIPQNESITKHLNKTKSDINHMIPLKTFHGLGVIDWENWRPQWDRNWGSKNVYRTRSIQFAKQLHPELSEAAIKRLAKQEYEKAGKHFMRDTLLLAENMRPGGFWGYYLYPDCYNYNYKKNPEQYTGKCPKLEILRNDQLLWLWRDSTALFPSIYLEIILKSSANALKFVHHRLEESMRIASMARKDYALPVFVYARPFYAYTFEPLTKEDLVSTVGETAAMGAAGIVFWGSMQYASTIESCQRVKDYMNGPFGRYIFNVTSAAKICSHFLCKKKGRCVRKHSDSNAFLHLFPESFRIMVHANATHKKAFVKGKLELENLRYLRKNFMCQCYQGWKGLYCEEHYKKKGNKI</sequence>
<feature type="disulfide bond" evidence="16">
    <location>
        <begin position="230"/>
        <end position="246"/>
    </location>
</feature>
<evidence type="ECO:0000256" key="2">
    <source>
        <dbReference type="ARBA" id="ARBA00004613"/>
    </source>
</evidence>
<evidence type="ECO:0000256" key="12">
    <source>
        <dbReference type="ARBA" id="ARBA00024881"/>
    </source>
</evidence>
<dbReference type="GO" id="GO:0004415">
    <property type="term" value="F:hyalurononglucosaminidase activity"/>
    <property type="evidence" value="ECO:0007669"/>
    <property type="project" value="UniProtKB-UniRule"/>
</dbReference>
<dbReference type="GO" id="GO:0031410">
    <property type="term" value="C:cytoplasmic vesicle"/>
    <property type="evidence" value="ECO:0007669"/>
    <property type="project" value="TreeGrafter"/>
</dbReference>
<dbReference type="SUPFAM" id="SSF51445">
    <property type="entry name" value="(Trans)glycosidases"/>
    <property type="match status" value="1"/>
</dbReference>
<proteinExistence type="inferred from homology"/>
<dbReference type="PANTHER" id="PTHR11769">
    <property type="entry name" value="HYALURONIDASE"/>
    <property type="match status" value="1"/>
</dbReference>